<evidence type="ECO:0000313" key="10">
    <source>
        <dbReference type="Proteomes" id="UP000654345"/>
    </source>
</evidence>
<gene>
    <name evidence="9" type="ORF">KSB_70220</name>
</gene>
<reference evidence="9 10" key="1">
    <citation type="journal article" date="2021" name="Int. J. Syst. Evol. Microbiol.">
        <title>Reticulibacter mediterranei gen. nov., sp. nov., within the new family Reticulibacteraceae fam. nov., and Ktedonospora formicarum gen. nov., sp. nov., Ktedonobacter robiniae sp. nov., Dictyobacter formicarum sp. nov. and Dictyobacter arantiisoli sp. nov., belonging to the class Ktedonobacteria.</title>
        <authorList>
            <person name="Yabe S."/>
            <person name="Zheng Y."/>
            <person name="Wang C.M."/>
            <person name="Sakai Y."/>
            <person name="Abe K."/>
            <person name="Yokota A."/>
            <person name="Donadio S."/>
            <person name="Cavaletti L."/>
            <person name="Monciardini P."/>
        </authorList>
    </citation>
    <scope>NUCLEOTIDE SEQUENCE [LARGE SCALE GENOMIC DNA]</scope>
    <source>
        <strain evidence="9 10">SOSP1-30</strain>
    </source>
</reference>
<keyword evidence="5 7" id="KW-1133">Transmembrane helix</keyword>
<proteinExistence type="inferred from homology"/>
<feature type="domain" description="EamA" evidence="8">
    <location>
        <begin position="29"/>
        <end position="158"/>
    </location>
</feature>
<feature type="transmembrane region" description="Helical" evidence="7">
    <location>
        <begin position="198"/>
        <end position="218"/>
    </location>
</feature>
<evidence type="ECO:0000256" key="2">
    <source>
        <dbReference type="ARBA" id="ARBA00007362"/>
    </source>
</evidence>
<feature type="transmembrane region" description="Helical" evidence="7">
    <location>
        <begin position="53"/>
        <end position="75"/>
    </location>
</feature>
<evidence type="ECO:0000256" key="3">
    <source>
        <dbReference type="ARBA" id="ARBA00022475"/>
    </source>
</evidence>
<dbReference type="EMBL" id="BNJG01000003">
    <property type="protein sequence ID" value="GHO58547.1"/>
    <property type="molecule type" value="Genomic_DNA"/>
</dbReference>
<feature type="domain" description="EamA" evidence="8">
    <location>
        <begin position="169"/>
        <end position="300"/>
    </location>
</feature>
<feature type="transmembrane region" description="Helical" evidence="7">
    <location>
        <begin position="142"/>
        <end position="159"/>
    </location>
</feature>
<protein>
    <submittedName>
        <fullName evidence="9">Membrane protein</fullName>
    </submittedName>
</protein>
<name>A0ABQ3V172_9CHLR</name>
<comment type="subcellular location">
    <subcellularLocation>
        <location evidence="1">Cell membrane</location>
        <topology evidence="1">Multi-pass membrane protein</topology>
    </subcellularLocation>
</comment>
<feature type="transmembrane region" description="Helical" evidence="7">
    <location>
        <begin position="165"/>
        <end position="186"/>
    </location>
</feature>
<sequence length="312" mass="33956">MTISTPPPVIENAVASALLPLTPRRKYLYITLMVLATIVWGSTFLVVQETIKLTGVFTFLTLRFSLGALTLILIFHKRLRHLNRYELGAGSCIGLFLFAGFALQTWGLRYTTSSEAAFITGLYVPFVTILSLFILKQRPTRMAIIGVVISFVGLTLISFNKNLVLTFGLGELLVLGCAVANALHIVTISKFAPKADPMNLAIVQIALTALLSAVAIPLAGEPLVLPPAPVWLSVLFMGMIATAFCFAVMNWVQQSVSSTQATLVYALEPVWAGVFGYTVGEMLTPLGWFGCACILLGMVIGELRLWPRRSRS</sequence>
<dbReference type="InterPro" id="IPR051258">
    <property type="entry name" value="Diverse_Substrate_Transporter"/>
</dbReference>
<dbReference type="Proteomes" id="UP000654345">
    <property type="component" value="Unassembled WGS sequence"/>
</dbReference>
<evidence type="ECO:0000256" key="7">
    <source>
        <dbReference type="SAM" id="Phobius"/>
    </source>
</evidence>
<dbReference type="RefSeq" id="WP_201374818.1">
    <property type="nucleotide sequence ID" value="NZ_BNJG01000003.1"/>
</dbReference>
<feature type="transmembrane region" description="Helical" evidence="7">
    <location>
        <begin position="116"/>
        <end position="135"/>
    </location>
</feature>
<evidence type="ECO:0000256" key="1">
    <source>
        <dbReference type="ARBA" id="ARBA00004651"/>
    </source>
</evidence>
<evidence type="ECO:0000313" key="9">
    <source>
        <dbReference type="EMBL" id="GHO58547.1"/>
    </source>
</evidence>
<keyword evidence="10" id="KW-1185">Reference proteome</keyword>
<keyword evidence="3" id="KW-1003">Cell membrane</keyword>
<dbReference type="Pfam" id="PF00892">
    <property type="entry name" value="EamA"/>
    <property type="match status" value="2"/>
</dbReference>
<feature type="transmembrane region" description="Helical" evidence="7">
    <location>
        <begin position="27"/>
        <end position="47"/>
    </location>
</feature>
<organism evidence="9 10">
    <name type="scientific">Ktedonobacter robiniae</name>
    <dbReference type="NCBI Taxonomy" id="2778365"/>
    <lineage>
        <taxon>Bacteria</taxon>
        <taxon>Bacillati</taxon>
        <taxon>Chloroflexota</taxon>
        <taxon>Ktedonobacteria</taxon>
        <taxon>Ktedonobacterales</taxon>
        <taxon>Ktedonobacteraceae</taxon>
        <taxon>Ktedonobacter</taxon>
    </lineage>
</organism>
<feature type="transmembrane region" description="Helical" evidence="7">
    <location>
        <begin position="87"/>
        <end position="104"/>
    </location>
</feature>
<keyword evidence="6 7" id="KW-0472">Membrane</keyword>
<evidence type="ECO:0000256" key="5">
    <source>
        <dbReference type="ARBA" id="ARBA00022989"/>
    </source>
</evidence>
<accession>A0ABQ3V172</accession>
<evidence type="ECO:0000256" key="4">
    <source>
        <dbReference type="ARBA" id="ARBA00022692"/>
    </source>
</evidence>
<keyword evidence="4 7" id="KW-0812">Transmembrane</keyword>
<dbReference type="SUPFAM" id="SSF103481">
    <property type="entry name" value="Multidrug resistance efflux transporter EmrE"/>
    <property type="match status" value="2"/>
</dbReference>
<dbReference type="InterPro" id="IPR000620">
    <property type="entry name" value="EamA_dom"/>
</dbReference>
<comment type="similarity">
    <text evidence="2">Belongs to the EamA transporter family.</text>
</comment>
<evidence type="ECO:0000259" key="8">
    <source>
        <dbReference type="Pfam" id="PF00892"/>
    </source>
</evidence>
<evidence type="ECO:0000256" key="6">
    <source>
        <dbReference type="ARBA" id="ARBA00023136"/>
    </source>
</evidence>
<dbReference type="PANTHER" id="PTHR42920">
    <property type="entry name" value="OS03G0707200 PROTEIN-RELATED"/>
    <property type="match status" value="1"/>
</dbReference>
<feature type="transmembrane region" description="Helical" evidence="7">
    <location>
        <begin position="286"/>
        <end position="306"/>
    </location>
</feature>
<dbReference type="PANTHER" id="PTHR42920:SF5">
    <property type="entry name" value="EAMA DOMAIN-CONTAINING PROTEIN"/>
    <property type="match status" value="1"/>
</dbReference>
<dbReference type="InterPro" id="IPR037185">
    <property type="entry name" value="EmrE-like"/>
</dbReference>
<feature type="transmembrane region" description="Helical" evidence="7">
    <location>
        <begin position="230"/>
        <end position="251"/>
    </location>
</feature>
<comment type="caution">
    <text evidence="9">The sequence shown here is derived from an EMBL/GenBank/DDBJ whole genome shotgun (WGS) entry which is preliminary data.</text>
</comment>
<feature type="transmembrane region" description="Helical" evidence="7">
    <location>
        <begin position="263"/>
        <end position="280"/>
    </location>
</feature>